<sequence length="216" mass="24425">MKFDNRLSWPPSILPDSAHHTMSYYVQSTPRHRSHSLSAYPSPMPTYSTSPYGHNTTGQYYHPPTPGGYAAYGGGTPQRYNSVGGSYRGASYAVPSTTHHIPTSHTRSAHGPAYYVAPSTHHHSTHRGRHHSHRRSQSTSSHRRHATPVYADSGRHHNYHHSSSKHYRPHISLADRIRNFFGIGHHSNHRSHSRTRFTDARTGREVDTRGRPIIAY</sequence>
<dbReference type="Proteomes" id="UP000030671">
    <property type="component" value="Unassembled WGS sequence"/>
</dbReference>
<dbReference type="eggNOG" id="ENOG502RD6Y">
    <property type="taxonomic scope" value="Eukaryota"/>
</dbReference>
<organism evidence="2 3">
    <name type="scientific">Heterobasidion irregulare (strain TC 32-1)</name>
    <dbReference type="NCBI Taxonomy" id="747525"/>
    <lineage>
        <taxon>Eukaryota</taxon>
        <taxon>Fungi</taxon>
        <taxon>Dikarya</taxon>
        <taxon>Basidiomycota</taxon>
        <taxon>Agaricomycotina</taxon>
        <taxon>Agaricomycetes</taxon>
        <taxon>Russulales</taxon>
        <taxon>Bondarzewiaceae</taxon>
        <taxon>Heterobasidion</taxon>
        <taxon>Heterobasidion annosum species complex</taxon>
    </lineage>
</organism>
<name>W4KF74_HETIT</name>
<dbReference type="KEGG" id="hir:HETIRDRAFT_151046"/>
<keyword evidence="3" id="KW-1185">Reference proteome</keyword>
<accession>W4KF74</accession>
<dbReference type="OrthoDB" id="3269202at2759"/>
<dbReference type="EMBL" id="KI925456">
    <property type="protein sequence ID" value="ETW84369.1"/>
    <property type="molecule type" value="Genomic_DNA"/>
</dbReference>
<proteinExistence type="predicted"/>
<feature type="compositionally biased region" description="Basic residues" evidence="1">
    <location>
        <begin position="120"/>
        <end position="146"/>
    </location>
</feature>
<protein>
    <submittedName>
        <fullName evidence="2">Uncharacterized protein</fullName>
    </submittedName>
</protein>
<evidence type="ECO:0000313" key="3">
    <source>
        <dbReference type="Proteomes" id="UP000030671"/>
    </source>
</evidence>
<gene>
    <name evidence="2" type="ORF">HETIRDRAFT_151046</name>
</gene>
<dbReference type="GeneID" id="20667379"/>
<feature type="compositionally biased region" description="Basic residues" evidence="1">
    <location>
        <begin position="186"/>
        <end position="195"/>
    </location>
</feature>
<feature type="region of interest" description="Disordered" evidence="1">
    <location>
        <begin position="117"/>
        <end position="146"/>
    </location>
</feature>
<evidence type="ECO:0000313" key="2">
    <source>
        <dbReference type="EMBL" id="ETW84369.1"/>
    </source>
</evidence>
<dbReference type="AlphaFoldDB" id="W4KF74"/>
<evidence type="ECO:0000256" key="1">
    <source>
        <dbReference type="SAM" id="MobiDB-lite"/>
    </source>
</evidence>
<feature type="region of interest" description="Disordered" evidence="1">
    <location>
        <begin position="185"/>
        <end position="216"/>
    </location>
</feature>
<feature type="compositionally biased region" description="Basic and acidic residues" evidence="1">
    <location>
        <begin position="196"/>
        <end position="210"/>
    </location>
</feature>
<dbReference type="HOGENOM" id="CLU_1277754_0_0_1"/>
<dbReference type="InParanoid" id="W4KF74"/>
<dbReference type="RefSeq" id="XP_009544047.1">
    <property type="nucleotide sequence ID" value="XM_009545752.1"/>
</dbReference>
<reference evidence="2 3" key="1">
    <citation type="journal article" date="2012" name="New Phytol.">
        <title>Insight into trade-off between wood decay and parasitism from the genome of a fungal forest pathogen.</title>
        <authorList>
            <person name="Olson A."/>
            <person name="Aerts A."/>
            <person name="Asiegbu F."/>
            <person name="Belbahri L."/>
            <person name="Bouzid O."/>
            <person name="Broberg A."/>
            <person name="Canback B."/>
            <person name="Coutinho P.M."/>
            <person name="Cullen D."/>
            <person name="Dalman K."/>
            <person name="Deflorio G."/>
            <person name="van Diepen L.T."/>
            <person name="Dunand C."/>
            <person name="Duplessis S."/>
            <person name="Durling M."/>
            <person name="Gonthier P."/>
            <person name="Grimwood J."/>
            <person name="Fossdal C.G."/>
            <person name="Hansson D."/>
            <person name="Henrissat B."/>
            <person name="Hietala A."/>
            <person name="Himmelstrand K."/>
            <person name="Hoffmeister D."/>
            <person name="Hogberg N."/>
            <person name="James T.Y."/>
            <person name="Karlsson M."/>
            <person name="Kohler A."/>
            <person name="Kues U."/>
            <person name="Lee Y.H."/>
            <person name="Lin Y.C."/>
            <person name="Lind M."/>
            <person name="Lindquist E."/>
            <person name="Lombard V."/>
            <person name="Lucas S."/>
            <person name="Lunden K."/>
            <person name="Morin E."/>
            <person name="Murat C."/>
            <person name="Park J."/>
            <person name="Raffaello T."/>
            <person name="Rouze P."/>
            <person name="Salamov A."/>
            <person name="Schmutz J."/>
            <person name="Solheim H."/>
            <person name="Stahlberg J."/>
            <person name="Velez H."/>
            <person name="de Vries R.P."/>
            <person name="Wiebenga A."/>
            <person name="Woodward S."/>
            <person name="Yakovlev I."/>
            <person name="Garbelotto M."/>
            <person name="Martin F."/>
            <person name="Grigoriev I.V."/>
            <person name="Stenlid J."/>
        </authorList>
    </citation>
    <scope>NUCLEOTIDE SEQUENCE [LARGE SCALE GENOMIC DNA]</scope>
    <source>
        <strain evidence="2 3">TC 32-1</strain>
    </source>
</reference>